<dbReference type="GO" id="GO:0005829">
    <property type="term" value="C:cytosol"/>
    <property type="evidence" value="ECO:0007669"/>
    <property type="project" value="TreeGrafter"/>
</dbReference>
<organism evidence="2 3">
    <name type="scientific">Podarcis lilfordi</name>
    <name type="common">Lilford's wall lizard</name>
    <dbReference type="NCBI Taxonomy" id="74358"/>
    <lineage>
        <taxon>Eukaryota</taxon>
        <taxon>Metazoa</taxon>
        <taxon>Chordata</taxon>
        <taxon>Craniata</taxon>
        <taxon>Vertebrata</taxon>
        <taxon>Euteleostomi</taxon>
        <taxon>Lepidosauria</taxon>
        <taxon>Squamata</taxon>
        <taxon>Bifurcata</taxon>
        <taxon>Unidentata</taxon>
        <taxon>Episquamata</taxon>
        <taxon>Laterata</taxon>
        <taxon>Lacertibaenia</taxon>
        <taxon>Lacertidae</taxon>
        <taxon>Podarcis</taxon>
    </lineage>
</organism>
<protein>
    <submittedName>
        <fullName evidence="2">TELO2-interacting TELO2-interacting</fullName>
    </submittedName>
</protein>
<dbReference type="SUPFAM" id="SSF48371">
    <property type="entry name" value="ARM repeat"/>
    <property type="match status" value="1"/>
</dbReference>
<dbReference type="AlphaFoldDB" id="A0AA35LH08"/>
<accession>A0AA35LH08</accession>
<sequence>MAQHPLLDSLQWTIPEGQGCLQRLPSEQVLSQFLQLFASRGASSDAKAGMIRDLLAILEAVDCQWLFGSCHPNAAPTLLRDVVVALSLYAAPPQQQEPEGGGLPSGDPSYAAVASRAADVSLGFISIVAKVESAKGLERLGTAVVGPILRQVAGPLYLFAVTHVAERLWTTPKTRRMAQELLDGLLRASDCRSVPEFLRGAREDETGWLAVVVQCLKPELTKDTWQRSPATKHVFSCTLQHVTRPWLGPHLEKVLPPSLLLSDDYREENKILGVQCLHHIIRNVPAADLCQYNRAQVVYHALFNHLYSKEAQLLQVVLLCLLDLLPILEKALQRLPHNPQLVTPSDEVLQLVLTHMESEHRLPLRRVYARNLPAFVERLGIQIARHLKRLQRVIVGYLEVSDGPDETARLATLETLKHTIQHAWPRMSCRLAVLLKALLRMMLDVATDRSLTPEPVKAELLQKATECLILLDHASHGQVKVLLQGVRRSCQDETLKECLRKVEEEPVKSIITP</sequence>
<proteinExistence type="inferred from homology"/>
<dbReference type="EMBL" id="OX395141">
    <property type="protein sequence ID" value="CAI5795672.1"/>
    <property type="molecule type" value="Genomic_DNA"/>
</dbReference>
<dbReference type="GO" id="GO:0110078">
    <property type="term" value="C:TTT Hsp90 cochaperone complex"/>
    <property type="evidence" value="ECO:0007669"/>
    <property type="project" value="InterPro"/>
</dbReference>
<name>A0AA35LH08_9SAUR</name>
<dbReference type="InterPro" id="IPR018870">
    <property type="entry name" value="Tti2"/>
</dbReference>
<evidence type="ECO:0000313" key="3">
    <source>
        <dbReference type="Proteomes" id="UP001178461"/>
    </source>
</evidence>
<evidence type="ECO:0000313" key="2">
    <source>
        <dbReference type="EMBL" id="CAI5795672.1"/>
    </source>
</evidence>
<dbReference type="InterPro" id="IPR016024">
    <property type="entry name" value="ARM-type_fold"/>
</dbReference>
<dbReference type="Proteomes" id="UP001178461">
    <property type="component" value="Chromosome 15"/>
</dbReference>
<reference evidence="2" key="1">
    <citation type="submission" date="2022-12" db="EMBL/GenBank/DDBJ databases">
        <authorList>
            <person name="Alioto T."/>
            <person name="Alioto T."/>
            <person name="Gomez Garrido J."/>
        </authorList>
    </citation>
    <scope>NUCLEOTIDE SEQUENCE</scope>
</reference>
<comment type="similarity">
    <text evidence="1">Belongs to the TTI2 family.</text>
</comment>
<keyword evidence="3" id="KW-1185">Reference proteome</keyword>
<gene>
    <name evidence="2" type="ORF">PODLI_1B005808</name>
</gene>
<dbReference type="Pfam" id="PF10521">
    <property type="entry name" value="Tti2"/>
    <property type="match status" value="1"/>
</dbReference>
<dbReference type="PANTHER" id="PTHR32226">
    <property type="entry name" value="TELO2-INTERACTING PROTEIN 2"/>
    <property type="match status" value="1"/>
</dbReference>
<dbReference type="GO" id="GO:0005634">
    <property type="term" value="C:nucleus"/>
    <property type="evidence" value="ECO:0007669"/>
    <property type="project" value="TreeGrafter"/>
</dbReference>
<evidence type="ECO:0000256" key="1">
    <source>
        <dbReference type="ARBA" id="ARBA00034736"/>
    </source>
</evidence>
<dbReference type="PANTHER" id="PTHR32226:SF2">
    <property type="entry name" value="TELO2-INTERACTING PROTEIN 2"/>
    <property type="match status" value="1"/>
</dbReference>